<proteinExistence type="predicted"/>
<protein>
    <submittedName>
        <fullName evidence="2">Uncharacterized protein</fullName>
    </submittedName>
</protein>
<dbReference type="AlphaFoldDB" id="A0A0E9VFK9"/>
<feature type="region of interest" description="Disordered" evidence="1">
    <location>
        <begin position="1"/>
        <end position="21"/>
    </location>
</feature>
<dbReference type="EMBL" id="GBXM01031663">
    <property type="protein sequence ID" value="JAH76914.1"/>
    <property type="molecule type" value="Transcribed_RNA"/>
</dbReference>
<name>A0A0E9VFK9_ANGAN</name>
<feature type="compositionally biased region" description="Basic and acidic residues" evidence="1">
    <location>
        <begin position="12"/>
        <end position="21"/>
    </location>
</feature>
<sequence>MMLTKANSKASLMRESRKSPF</sequence>
<reference evidence="2" key="2">
    <citation type="journal article" date="2015" name="Fish Shellfish Immunol.">
        <title>Early steps in the European eel (Anguilla anguilla)-Vibrio vulnificus interaction in the gills: Role of the RtxA13 toxin.</title>
        <authorList>
            <person name="Callol A."/>
            <person name="Pajuelo D."/>
            <person name="Ebbesson L."/>
            <person name="Teles M."/>
            <person name="MacKenzie S."/>
            <person name="Amaro C."/>
        </authorList>
    </citation>
    <scope>NUCLEOTIDE SEQUENCE</scope>
</reference>
<accession>A0A0E9VFK9</accession>
<feature type="compositionally biased region" description="Polar residues" evidence="1">
    <location>
        <begin position="1"/>
        <end position="10"/>
    </location>
</feature>
<organism evidence="2">
    <name type="scientific">Anguilla anguilla</name>
    <name type="common">European freshwater eel</name>
    <name type="synonym">Muraena anguilla</name>
    <dbReference type="NCBI Taxonomy" id="7936"/>
    <lineage>
        <taxon>Eukaryota</taxon>
        <taxon>Metazoa</taxon>
        <taxon>Chordata</taxon>
        <taxon>Craniata</taxon>
        <taxon>Vertebrata</taxon>
        <taxon>Euteleostomi</taxon>
        <taxon>Actinopterygii</taxon>
        <taxon>Neopterygii</taxon>
        <taxon>Teleostei</taxon>
        <taxon>Anguilliformes</taxon>
        <taxon>Anguillidae</taxon>
        <taxon>Anguilla</taxon>
    </lineage>
</organism>
<evidence type="ECO:0000256" key="1">
    <source>
        <dbReference type="SAM" id="MobiDB-lite"/>
    </source>
</evidence>
<evidence type="ECO:0000313" key="2">
    <source>
        <dbReference type="EMBL" id="JAH76914.1"/>
    </source>
</evidence>
<reference evidence="2" key="1">
    <citation type="submission" date="2014-11" db="EMBL/GenBank/DDBJ databases">
        <authorList>
            <person name="Amaro Gonzalez C."/>
        </authorList>
    </citation>
    <scope>NUCLEOTIDE SEQUENCE</scope>
</reference>